<dbReference type="AlphaFoldDB" id="A0A9N7VQ09"/>
<feature type="region of interest" description="Disordered" evidence="1">
    <location>
        <begin position="13"/>
        <end position="67"/>
    </location>
</feature>
<keyword evidence="3" id="KW-1185">Reference proteome</keyword>
<sequence length="237" mass="25002">MEMKPWIFIRRGRCPQRPGPGLRVNDPSFRGLKPASTPGPSWAPAGPSSSPSELTARAAPLPTPAPPGPSLSLPLILSPLCHKVILNLPLCPTVALSRRSESVYAIEPGGLSSLSPVAPGGRDGTLAIELAPGIPPLRWATGQCFAPPCTRPPSFSQDTCTPKTPSWEPSRCPCHLSCSLCQLGTSDNTIGSQSTPRPKTGLIQTETRLFCSSADCVTPTFVGETHQLVFQGNVSPH</sequence>
<comment type="caution">
    <text evidence="2">The sequence shown here is derived from an EMBL/GenBank/DDBJ whole genome shotgun (WGS) entry which is preliminary data.</text>
</comment>
<feature type="compositionally biased region" description="Low complexity" evidence="1">
    <location>
        <begin position="34"/>
        <end position="52"/>
    </location>
</feature>
<evidence type="ECO:0000313" key="3">
    <source>
        <dbReference type="Proteomes" id="UP001153269"/>
    </source>
</evidence>
<dbReference type="EMBL" id="CADEAL010004325">
    <property type="protein sequence ID" value="CAB1457102.1"/>
    <property type="molecule type" value="Genomic_DNA"/>
</dbReference>
<gene>
    <name evidence="2" type="ORF">PLEPLA_LOCUS44906</name>
</gene>
<evidence type="ECO:0000313" key="2">
    <source>
        <dbReference type="EMBL" id="CAB1457102.1"/>
    </source>
</evidence>
<protein>
    <submittedName>
        <fullName evidence="2">Uncharacterized protein</fullName>
    </submittedName>
</protein>
<reference evidence="2" key="1">
    <citation type="submission" date="2020-03" db="EMBL/GenBank/DDBJ databases">
        <authorList>
            <person name="Weist P."/>
        </authorList>
    </citation>
    <scope>NUCLEOTIDE SEQUENCE</scope>
</reference>
<dbReference type="Proteomes" id="UP001153269">
    <property type="component" value="Unassembled WGS sequence"/>
</dbReference>
<organism evidence="2 3">
    <name type="scientific">Pleuronectes platessa</name>
    <name type="common">European plaice</name>
    <dbReference type="NCBI Taxonomy" id="8262"/>
    <lineage>
        <taxon>Eukaryota</taxon>
        <taxon>Metazoa</taxon>
        <taxon>Chordata</taxon>
        <taxon>Craniata</taxon>
        <taxon>Vertebrata</taxon>
        <taxon>Euteleostomi</taxon>
        <taxon>Actinopterygii</taxon>
        <taxon>Neopterygii</taxon>
        <taxon>Teleostei</taxon>
        <taxon>Neoteleostei</taxon>
        <taxon>Acanthomorphata</taxon>
        <taxon>Carangaria</taxon>
        <taxon>Pleuronectiformes</taxon>
        <taxon>Pleuronectoidei</taxon>
        <taxon>Pleuronectidae</taxon>
        <taxon>Pleuronectes</taxon>
    </lineage>
</organism>
<proteinExistence type="predicted"/>
<accession>A0A9N7VQ09</accession>
<name>A0A9N7VQ09_PLEPL</name>
<evidence type="ECO:0000256" key="1">
    <source>
        <dbReference type="SAM" id="MobiDB-lite"/>
    </source>
</evidence>